<dbReference type="Proteomes" id="UP000515563">
    <property type="component" value="Chromosome"/>
</dbReference>
<dbReference type="PANTHER" id="PTHR30572">
    <property type="entry name" value="MEMBRANE COMPONENT OF TRANSPORTER-RELATED"/>
    <property type="match status" value="1"/>
</dbReference>
<dbReference type="PANTHER" id="PTHR30572:SF4">
    <property type="entry name" value="ABC TRANSPORTER PERMEASE YTRF"/>
    <property type="match status" value="1"/>
</dbReference>
<feature type="transmembrane region" description="Helical" evidence="7">
    <location>
        <begin position="526"/>
        <end position="545"/>
    </location>
</feature>
<reference evidence="9 10" key="2">
    <citation type="journal article" date="2020" name="Microbiol. Resour. Announc.">
        <title>Antarctic desert soil bacteria exhibit high novel natural product potential, evaluated through long-read genome sequencing and comparative genomics.</title>
        <authorList>
            <person name="Benaud N."/>
            <person name="Edwards R.J."/>
            <person name="Amos T.G."/>
            <person name="D'Agostino P.M."/>
            <person name="Gutierrez-Chavez C."/>
            <person name="Montgomery K."/>
            <person name="Nicetic I."/>
            <person name="Ferrari B.C."/>
        </authorList>
    </citation>
    <scope>NUCLEOTIDE SEQUENCE [LARGE SCALE GENOMIC DNA]</scope>
    <source>
        <strain evidence="9 10">SPB151</strain>
    </source>
</reference>
<keyword evidence="4 7" id="KW-1133">Transmembrane helix</keyword>
<dbReference type="EMBL" id="CP043661">
    <property type="protein sequence ID" value="QNE20039.1"/>
    <property type="molecule type" value="Genomic_DNA"/>
</dbReference>
<accession>A0A7G6X1C4</accession>
<feature type="transmembrane region" description="Helical" evidence="7">
    <location>
        <begin position="376"/>
        <end position="398"/>
    </location>
</feature>
<feature type="transmembrane region" description="Helical" evidence="7">
    <location>
        <begin position="427"/>
        <end position="452"/>
    </location>
</feature>
<feature type="transmembrane region" description="Helical" evidence="7">
    <location>
        <begin position="23"/>
        <end position="45"/>
    </location>
</feature>
<organism evidence="9 10">
    <name type="scientific">Kribbella qitaiheensis</name>
    <dbReference type="NCBI Taxonomy" id="1544730"/>
    <lineage>
        <taxon>Bacteria</taxon>
        <taxon>Bacillati</taxon>
        <taxon>Actinomycetota</taxon>
        <taxon>Actinomycetes</taxon>
        <taxon>Propionibacteriales</taxon>
        <taxon>Kribbellaceae</taxon>
        <taxon>Kribbella</taxon>
    </lineage>
</organism>
<dbReference type="InterPro" id="IPR050250">
    <property type="entry name" value="Macrolide_Exporter_MacB"/>
</dbReference>
<evidence type="ECO:0000256" key="4">
    <source>
        <dbReference type="ARBA" id="ARBA00022989"/>
    </source>
</evidence>
<keyword evidence="3 7" id="KW-0812">Transmembrane</keyword>
<feature type="transmembrane region" description="Helical" evidence="7">
    <location>
        <begin position="768"/>
        <end position="794"/>
    </location>
</feature>
<comment type="similarity">
    <text evidence="6">Belongs to the ABC-4 integral membrane protein family.</text>
</comment>
<sequence>MGHNWGPALRIARRTALRSPGRTALIAALIGLPVMAASWLGMLALSMSPTGEARATELIGKADAQVVVTVHQTVTVDYQQVENGGYKYSQDPSKDVQRDPGKVDLSQLLPAGTKLAARTSTISTTTIRTTGSAAASYPVDLVDGTAGLSTGTYLLDQGRLPSATNEVALSPALAKHLGLLTGGKLKPGAEISAQDGPSYQVVGIAKTPAATKARSIWAPPTSPLASQGADAERGYLADLPATAELQALQEKLAGQGVVLTPRAVIVDPPAGFENSYAGSGIAVMMLVIGFGVLEIVLLAGTAFAVGARRQTRTLGLVAATGGTPADIRRIVLAQGIVIGLVGAGGGIAVAAVALVAGKPLWESLTGRLITEIQFPVGRLLLIGAIGAIAGLLAAVVPAHTAAKQPPMAALAGRFATSGRATKLRRPALLLVAGGVVAVVLGTSWMAAIYAHHKKDAAADPNVYQGGITPEQPIALILLGITCVIAGLVWVLPNLIARAATIGKALPLSGRLALRDAARHRHRTGPAAAAIMMSVAGTAAMAFALANSFAASAKDYVPTGRDGDAIVRYNGDNTSTGNTGTVIWTAALERNVAGALPTKSISRLGPVNPPGAHSERQGQFVYTDPLVAFPLGAHMAAAPLLAVDPDFIASLGGNGTEMAAELRAGKIIVQTPGFEGDKARLGTWAGTASGKERQILVSKLKPSHELAAFERQALVATQTAKTLGTITVQQTHLALTREPTKTELETAANFLGSEDALKIEKGYESPADLALVILLSAAGVVTLLGVAIAVSLSAAEGRADLATLAAVGAKPRQRRSLAAAQAWLIGQLGCVLGVFVGALYGYTARVAFGSPYFAIPWRELGGIVVVIPLAAGLLAWLLTRSRLPMVSRID</sequence>
<evidence type="ECO:0000256" key="5">
    <source>
        <dbReference type="ARBA" id="ARBA00023136"/>
    </source>
</evidence>
<name>A0A7G6X1C4_9ACTN</name>
<dbReference type="GO" id="GO:0022857">
    <property type="term" value="F:transmembrane transporter activity"/>
    <property type="evidence" value="ECO:0007669"/>
    <property type="project" value="TreeGrafter"/>
</dbReference>
<dbReference type="Pfam" id="PF02687">
    <property type="entry name" value="FtsX"/>
    <property type="match status" value="1"/>
</dbReference>
<evidence type="ECO:0000256" key="6">
    <source>
        <dbReference type="ARBA" id="ARBA00038076"/>
    </source>
</evidence>
<evidence type="ECO:0000256" key="7">
    <source>
        <dbReference type="SAM" id="Phobius"/>
    </source>
</evidence>
<dbReference type="KEGG" id="kqi:F1D05_21640"/>
<feature type="transmembrane region" description="Helical" evidence="7">
    <location>
        <begin position="472"/>
        <end position="491"/>
    </location>
</feature>
<dbReference type="RefSeq" id="WP_185441984.1">
    <property type="nucleotide sequence ID" value="NZ_CP043661.1"/>
</dbReference>
<gene>
    <name evidence="9" type="ORF">F1D05_21640</name>
</gene>
<evidence type="ECO:0000256" key="3">
    <source>
        <dbReference type="ARBA" id="ARBA00022692"/>
    </source>
</evidence>
<keyword evidence="2" id="KW-1003">Cell membrane</keyword>
<evidence type="ECO:0000259" key="8">
    <source>
        <dbReference type="Pfam" id="PF02687"/>
    </source>
</evidence>
<feature type="transmembrane region" description="Helical" evidence="7">
    <location>
        <begin position="859"/>
        <end position="877"/>
    </location>
</feature>
<evidence type="ECO:0000313" key="9">
    <source>
        <dbReference type="EMBL" id="QNE20039.1"/>
    </source>
</evidence>
<evidence type="ECO:0000256" key="2">
    <source>
        <dbReference type="ARBA" id="ARBA00022475"/>
    </source>
</evidence>
<feature type="transmembrane region" description="Helical" evidence="7">
    <location>
        <begin position="336"/>
        <end position="356"/>
    </location>
</feature>
<dbReference type="GO" id="GO:0005886">
    <property type="term" value="C:plasma membrane"/>
    <property type="evidence" value="ECO:0007669"/>
    <property type="project" value="UniProtKB-SubCell"/>
</dbReference>
<reference evidence="10" key="1">
    <citation type="submission" date="2019-09" db="EMBL/GenBank/DDBJ databases">
        <title>Antimicrobial potential of Antarctic Bacteria.</title>
        <authorList>
            <person name="Benaud N."/>
            <person name="Edwards R.J."/>
            <person name="Ferrari B.C."/>
        </authorList>
    </citation>
    <scope>NUCLEOTIDE SEQUENCE [LARGE SCALE GENOMIC DNA]</scope>
    <source>
        <strain evidence="10">SPB151</strain>
    </source>
</reference>
<keyword evidence="10" id="KW-1185">Reference proteome</keyword>
<keyword evidence="5 7" id="KW-0472">Membrane</keyword>
<feature type="domain" description="ABC3 transporter permease C-terminal" evidence="8">
    <location>
        <begin position="774"/>
        <end position="879"/>
    </location>
</feature>
<evidence type="ECO:0000313" key="10">
    <source>
        <dbReference type="Proteomes" id="UP000515563"/>
    </source>
</evidence>
<protein>
    <submittedName>
        <fullName evidence="9">FtsX-like permease family protein</fullName>
    </submittedName>
</protein>
<feature type="transmembrane region" description="Helical" evidence="7">
    <location>
        <begin position="281"/>
        <end position="305"/>
    </location>
</feature>
<dbReference type="InterPro" id="IPR003838">
    <property type="entry name" value="ABC3_permease_C"/>
</dbReference>
<comment type="subcellular location">
    <subcellularLocation>
        <location evidence="1">Cell membrane</location>
        <topology evidence="1">Multi-pass membrane protein</topology>
    </subcellularLocation>
</comment>
<proteinExistence type="inferred from homology"/>
<dbReference type="AlphaFoldDB" id="A0A7G6X1C4"/>
<evidence type="ECO:0000256" key="1">
    <source>
        <dbReference type="ARBA" id="ARBA00004651"/>
    </source>
</evidence>
<feature type="transmembrane region" description="Helical" evidence="7">
    <location>
        <begin position="815"/>
        <end position="839"/>
    </location>
</feature>